<reference evidence="1 2" key="1">
    <citation type="submission" date="2018-07" db="EMBL/GenBank/DDBJ databases">
        <title>Corallincola holothuriorum sp. nov., a new facultative anaerobe isolated from sea cucumber Apostichopus japonicus.</title>
        <authorList>
            <person name="Xia H."/>
        </authorList>
    </citation>
    <scope>NUCLEOTIDE SEQUENCE [LARGE SCALE GENOMIC DNA]</scope>
    <source>
        <strain evidence="1 2">C4</strain>
    </source>
</reference>
<organism evidence="1 2">
    <name type="scientific">Corallincola holothuriorum</name>
    <dbReference type="NCBI Taxonomy" id="2282215"/>
    <lineage>
        <taxon>Bacteria</taxon>
        <taxon>Pseudomonadati</taxon>
        <taxon>Pseudomonadota</taxon>
        <taxon>Gammaproteobacteria</taxon>
        <taxon>Alteromonadales</taxon>
        <taxon>Psychromonadaceae</taxon>
        <taxon>Corallincola</taxon>
    </lineage>
</organism>
<dbReference type="InterPro" id="IPR009211">
    <property type="entry name" value="TagJ"/>
</dbReference>
<keyword evidence="2" id="KW-1185">Reference proteome</keyword>
<proteinExistence type="predicted"/>
<dbReference type="Gene3D" id="1.25.40.10">
    <property type="entry name" value="Tetratricopeptide repeat domain"/>
    <property type="match status" value="1"/>
</dbReference>
<dbReference type="Pfam" id="PF07024">
    <property type="entry name" value="ImpE"/>
    <property type="match status" value="1"/>
</dbReference>
<sequence length="271" mass="29953">MKELKTLIQQGKLTDGIQYLGEKLKADPLNIDYRSSFIELLCIDGQIERADKQLDMLVRQHPECLGGASSLRQLIRAAQARVDFANGGDTVTLTSEADDSFKALVGLRIAMKEQNSEAITTHAEQLESLRSEVQLGINDVLETTVRDLDDTLCNYVEVFGTNGLYYLFPLSQIESIVFKPVSSLVESVWRRVEIEVKDGPGGDAFIPMTYLGSESDQEKLGQETNWAQLEGSEVYVGRGLKVWLVGEADLALNACATVKLHENVHCEAVSV</sequence>
<dbReference type="RefSeq" id="WP_114336639.1">
    <property type="nucleotide sequence ID" value="NZ_QPID01000001.1"/>
</dbReference>
<comment type="caution">
    <text evidence="1">The sequence shown here is derived from an EMBL/GenBank/DDBJ whole genome shotgun (WGS) entry which is preliminary data.</text>
</comment>
<evidence type="ECO:0000313" key="2">
    <source>
        <dbReference type="Proteomes" id="UP000252558"/>
    </source>
</evidence>
<dbReference type="EMBL" id="QPID01000001">
    <property type="protein sequence ID" value="RCU52731.1"/>
    <property type="molecule type" value="Genomic_DNA"/>
</dbReference>
<accession>A0A368NU39</accession>
<dbReference type="InterPro" id="IPR011990">
    <property type="entry name" value="TPR-like_helical_dom_sf"/>
</dbReference>
<dbReference type="PIRSF" id="PIRSF029288">
    <property type="entry name" value="SciE_ImpE"/>
    <property type="match status" value="1"/>
</dbReference>
<gene>
    <name evidence="1" type="ORF">DU002_01850</name>
</gene>
<dbReference type="AlphaFoldDB" id="A0A368NU39"/>
<evidence type="ECO:0000313" key="1">
    <source>
        <dbReference type="EMBL" id="RCU52731.1"/>
    </source>
</evidence>
<dbReference type="SUPFAM" id="SSF144059">
    <property type="entry name" value="ImpE-like"/>
    <property type="match status" value="1"/>
</dbReference>
<name>A0A368NU39_9GAMM</name>
<protein>
    <submittedName>
        <fullName evidence="1">Protein of avirulence locus ImpE</fullName>
    </submittedName>
</protein>
<dbReference type="Proteomes" id="UP000252558">
    <property type="component" value="Unassembled WGS sequence"/>
</dbReference>
<dbReference type="OrthoDB" id="5416084at2"/>